<evidence type="ECO:0000256" key="1">
    <source>
        <dbReference type="SAM" id="MobiDB-lite"/>
    </source>
</evidence>
<feature type="region of interest" description="Disordered" evidence="1">
    <location>
        <begin position="55"/>
        <end position="109"/>
    </location>
</feature>
<feature type="compositionally biased region" description="Polar residues" evidence="1">
    <location>
        <begin position="8"/>
        <end position="34"/>
    </location>
</feature>
<dbReference type="HOGENOM" id="CLU_664535_0_0_1"/>
<dbReference type="GO" id="GO:0003714">
    <property type="term" value="F:transcription corepressor activity"/>
    <property type="evidence" value="ECO:0000318"/>
    <property type="project" value="GO_Central"/>
</dbReference>
<dbReference type="STRING" id="10228.B3RNE4"/>
<dbReference type="PANTHER" id="PTHR12766">
    <property type="entry name" value="DEATH DOMAIN-ASSOCIATED PROTEIN 6 DAXX"/>
    <property type="match status" value="1"/>
</dbReference>
<dbReference type="AlphaFoldDB" id="B3RNE4"/>
<dbReference type="Proteomes" id="UP000009022">
    <property type="component" value="Unassembled WGS sequence"/>
</dbReference>
<dbReference type="OrthoDB" id="7492809at2759"/>
<dbReference type="RefSeq" id="XP_002109841.1">
    <property type="nucleotide sequence ID" value="XM_002109805.1"/>
</dbReference>
<dbReference type="CTD" id="6750488"/>
<dbReference type="EMBL" id="DS985242">
    <property type="protein sequence ID" value="EDV28007.1"/>
    <property type="molecule type" value="Genomic_DNA"/>
</dbReference>
<evidence type="ECO:0000259" key="2">
    <source>
        <dbReference type="Pfam" id="PF20920"/>
    </source>
</evidence>
<feature type="compositionally biased region" description="Basic and acidic residues" evidence="1">
    <location>
        <begin position="376"/>
        <end position="390"/>
    </location>
</feature>
<dbReference type="GO" id="GO:0016605">
    <property type="term" value="C:PML body"/>
    <property type="evidence" value="ECO:0000318"/>
    <property type="project" value="GO_Central"/>
</dbReference>
<feature type="region of interest" description="Disordered" evidence="1">
    <location>
        <begin position="349"/>
        <end position="414"/>
    </location>
</feature>
<dbReference type="GO" id="GO:0006355">
    <property type="term" value="P:regulation of DNA-templated transcription"/>
    <property type="evidence" value="ECO:0000318"/>
    <property type="project" value="GO_Central"/>
</dbReference>
<gene>
    <name evidence="3" type="ORF">TRIADDRAFT_53136</name>
</gene>
<feature type="compositionally biased region" description="Acidic residues" evidence="1">
    <location>
        <begin position="357"/>
        <end position="375"/>
    </location>
</feature>
<organism evidence="3 4">
    <name type="scientific">Trichoplax adhaerens</name>
    <name type="common">Trichoplax reptans</name>
    <dbReference type="NCBI Taxonomy" id="10228"/>
    <lineage>
        <taxon>Eukaryota</taxon>
        <taxon>Metazoa</taxon>
        <taxon>Placozoa</taxon>
        <taxon>Uniplacotomia</taxon>
        <taxon>Trichoplacea</taxon>
        <taxon>Trichoplacidae</taxon>
        <taxon>Trichoplax</taxon>
    </lineage>
</organism>
<dbReference type="PANTHER" id="PTHR12766:SF7">
    <property type="entry name" value="DEATH DOMAIN-ASSOCIATED PROTEIN 6"/>
    <property type="match status" value="1"/>
</dbReference>
<protein>
    <recommendedName>
        <fullName evidence="2">Daxx histone-binding domain-containing protein</fullName>
    </recommendedName>
</protein>
<feature type="domain" description="Daxx histone-binding" evidence="2">
    <location>
        <begin position="262"/>
        <end position="344"/>
    </location>
</feature>
<dbReference type="GO" id="GO:0050681">
    <property type="term" value="F:nuclear androgen receptor binding"/>
    <property type="evidence" value="ECO:0000318"/>
    <property type="project" value="GO_Central"/>
</dbReference>
<feature type="region of interest" description="Disordered" evidence="1">
    <location>
        <begin position="1"/>
        <end position="37"/>
    </location>
</feature>
<dbReference type="CDD" id="cd13150">
    <property type="entry name" value="DAXX_histone_binding"/>
    <property type="match status" value="1"/>
</dbReference>
<dbReference type="InterPro" id="IPR046378">
    <property type="entry name" value="DAXX_histone-bd"/>
</dbReference>
<dbReference type="InParanoid" id="B3RNE4"/>
<sequence>MESDVIFISSSSDELDSQPRSTLIQQPNDVSGSRSESHIIKPDTSHLRANTAINTNDPSEKLKLSSSYVCPSSSSSSASGNVTTRSTEVNETLPPNTTLNDGDNNIQSDQLPECGSDLNVEWKELLDDQTLQKLKKYETDLRKYNKLINKHEYDDMSLEDLDNSGSIYILISKLKKKSVAIVEKINKLVRSRSVLEPPFRQFCNTRYRDINKEVTKFLKAQYYRNHNSTIKSRAKHRKQQALLVQSLCMPDFVDIKDIVTSANRKYKLGLTQRQHDDIAKEAFREVCHKIRKRRLEELNLEIRHHLKPNEQDPAINNPTLKEDLDKSLKIGQEREKEVILKFSKIQDDIRDNKSEPSEESEDETNTEEENSDIDEEKLLHTLKRKNDERISSISELNPSENEEAWTIKRAKLNS</sequence>
<dbReference type="InterPro" id="IPR046426">
    <property type="entry name" value="DAXX_histone-bd_sf"/>
</dbReference>
<dbReference type="GeneID" id="6750488"/>
<accession>B3RNE4</accession>
<dbReference type="KEGG" id="tad:TRIADDRAFT_53136"/>
<dbReference type="Gene3D" id="1.20.58.2170">
    <property type="match status" value="1"/>
</dbReference>
<dbReference type="GO" id="GO:0003713">
    <property type="term" value="F:transcription coactivator activity"/>
    <property type="evidence" value="ECO:0000318"/>
    <property type="project" value="GO_Central"/>
</dbReference>
<evidence type="ECO:0000313" key="4">
    <source>
        <dbReference type="Proteomes" id="UP000009022"/>
    </source>
</evidence>
<feature type="compositionally biased region" description="Polar residues" evidence="1">
    <location>
        <begin position="80"/>
        <end position="109"/>
    </location>
</feature>
<dbReference type="Pfam" id="PF20920">
    <property type="entry name" value="DAXX_hist_bd"/>
    <property type="match status" value="1"/>
</dbReference>
<evidence type="ECO:0000313" key="3">
    <source>
        <dbReference type="EMBL" id="EDV28007.1"/>
    </source>
</evidence>
<dbReference type="GO" id="GO:0042393">
    <property type="term" value="F:histone binding"/>
    <property type="evidence" value="ECO:0007669"/>
    <property type="project" value="InterPro"/>
</dbReference>
<feature type="compositionally biased region" description="Low complexity" evidence="1">
    <location>
        <begin position="65"/>
        <end position="79"/>
    </location>
</feature>
<name>B3RNE4_TRIAD</name>
<reference evidence="3 4" key="1">
    <citation type="journal article" date="2008" name="Nature">
        <title>The Trichoplax genome and the nature of placozoans.</title>
        <authorList>
            <person name="Srivastava M."/>
            <person name="Begovic E."/>
            <person name="Chapman J."/>
            <person name="Putnam N.H."/>
            <person name="Hellsten U."/>
            <person name="Kawashima T."/>
            <person name="Kuo A."/>
            <person name="Mitros T."/>
            <person name="Salamov A."/>
            <person name="Carpenter M.L."/>
            <person name="Signorovitch A.Y."/>
            <person name="Moreno M.A."/>
            <person name="Kamm K."/>
            <person name="Grimwood J."/>
            <person name="Schmutz J."/>
            <person name="Shapiro H."/>
            <person name="Grigoriev I.V."/>
            <person name="Buss L.W."/>
            <person name="Schierwater B."/>
            <person name="Dellaporta S.L."/>
            <person name="Rokhsar D.S."/>
        </authorList>
    </citation>
    <scope>NUCLEOTIDE SEQUENCE [LARGE SCALE GENOMIC DNA]</scope>
    <source>
        <strain evidence="3 4">Grell-BS-1999</strain>
    </source>
</reference>
<proteinExistence type="predicted"/>
<dbReference type="GO" id="GO:0005634">
    <property type="term" value="C:nucleus"/>
    <property type="evidence" value="ECO:0000318"/>
    <property type="project" value="GO_Central"/>
</dbReference>
<keyword evidence="4" id="KW-1185">Reference proteome</keyword>